<organism evidence="3 4">
    <name type="scientific">Kiloniella antarctica</name>
    <dbReference type="NCBI Taxonomy" id="1550907"/>
    <lineage>
        <taxon>Bacteria</taxon>
        <taxon>Pseudomonadati</taxon>
        <taxon>Pseudomonadota</taxon>
        <taxon>Alphaproteobacteria</taxon>
        <taxon>Rhodospirillales</taxon>
        <taxon>Kiloniellaceae</taxon>
        <taxon>Kiloniella</taxon>
    </lineage>
</organism>
<dbReference type="CDD" id="cd01949">
    <property type="entry name" value="GGDEF"/>
    <property type="match status" value="1"/>
</dbReference>
<name>A0ABW5BQJ1_9PROT</name>
<dbReference type="InterPro" id="IPR043128">
    <property type="entry name" value="Rev_trsase/Diguanyl_cyclase"/>
</dbReference>
<gene>
    <name evidence="3" type="ORF">ACFSKO_19425</name>
</gene>
<evidence type="ECO:0000259" key="2">
    <source>
        <dbReference type="PROSITE" id="PS50887"/>
    </source>
</evidence>
<evidence type="ECO:0000313" key="3">
    <source>
        <dbReference type="EMBL" id="MFD2207791.1"/>
    </source>
</evidence>
<evidence type="ECO:0000313" key="4">
    <source>
        <dbReference type="Proteomes" id="UP001597294"/>
    </source>
</evidence>
<dbReference type="RefSeq" id="WP_380254786.1">
    <property type="nucleotide sequence ID" value="NZ_JBHUII010000013.1"/>
</dbReference>
<reference evidence="4" key="1">
    <citation type="journal article" date="2019" name="Int. J. Syst. Evol. Microbiol.">
        <title>The Global Catalogue of Microorganisms (GCM) 10K type strain sequencing project: providing services to taxonomists for standard genome sequencing and annotation.</title>
        <authorList>
            <consortium name="The Broad Institute Genomics Platform"/>
            <consortium name="The Broad Institute Genome Sequencing Center for Infectious Disease"/>
            <person name="Wu L."/>
            <person name="Ma J."/>
        </authorList>
    </citation>
    <scope>NUCLEOTIDE SEQUENCE [LARGE SCALE GENOMIC DNA]</scope>
    <source>
        <strain evidence="4">CGMCC 4.7192</strain>
    </source>
</reference>
<accession>A0ABW5BQJ1</accession>
<protein>
    <recommendedName>
        <fullName evidence="1">diguanylate cyclase</fullName>
        <ecNumber evidence="1">2.7.7.65</ecNumber>
    </recommendedName>
</protein>
<sequence>MTYTDAFDRLDTLRPLTFDQNDEVKVSADRDNLMFRLRRIAYSHTSDNKKISSKQVLELLEAAALAEQTLSEQQERIRYLETLSITDELTGLLNRRGFQQELDRTLSRASRTGDQGVLLICDMNLFKSVNDTYGHLAGDNVLKEVAKTLQSHCRKSDYVARLSGDEFAVLMPNTSPDKATAIVNKLTKVLNLLVVRWGKHKIPVSVSVGHEKYTSSSTATQLLHLADKAMYHSKGSDLTCAGSKNIFLERRPS</sequence>
<dbReference type="EMBL" id="JBHUII010000013">
    <property type="protein sequence ID" value="MFD2207791.1"/>
    <property type="molecule type" value="Genomic_DNA"/>
</dbReference>
<dbReference type="PANTHER" id="PTHR45138">
    <property type="entry name" value="REGULATORY COMPONENTS OF SENSORY TRANSDUCTION SYSTEM"/>
    <property type="match status" value="1"/>
</dbReference>
<comment type="caution">
    <text evidence="3">The sequence shown here is derived from an EMBL/GenBank/DDBJ whole genome shotgun (WGS) entry which is preliminary data.</text>
</comment>
<dbReference type="EC" id="2.7.7.65" evidence="1"/>
<dbReference type="PANTHER" id="PTHR45138:SF24">
    <property type="entry name" value="DIGUANYLATE CYCLASE DGCC-RELATED"/>
    <property type="match status" value="1"/>
</dbReference>
<proteinExistence type="predicted"/>
<dbReference type="SMART" id="SM00267">
    <property type="entry name" value="GGDEF"/>
    <property type="match status" value="1"/>
</dbReference>
<dbReference type="Gene3D" id="3.30.70.270">
    <property type="match status" value="1"/>
</dbReference>
<dbReference type="Pfam" id="PF00990">
    <property type="entry name" value="GGDEF"/>
    <property type="match status" value="1"/>
</dbReference>
<evidence type="ECO:0000256" key="1">
    <source>
        <dbReference type="ARBA" id="ARBA00012528"/>
    </source>
</evidence>
<dbReference type="Proteomes" id="UP001597294">
    <property type="component" value="Unassembled WGS sequence"/>
</dbReference>
<keyword evidence="4" id="KW-1185">Reference proteome</keyword>
<dbReference type="NCBIfam" id="TIGR00254">
    <property type="entry name" value="GGDEF"/>
    <property type="match status" value="1"/>
</dbReference>
<feature type="domain" description="GGDEF" evidence="2">
    <location>
        <begin position="114"/>
        <end position="251"/>
    </location>
</feature>
<dbReference type="PROSITE" id="PS50887">
    <property type="entry name" value="GGDEF"/>
    <property type="match status" value="1"/>
</dbReference>
<dbReference type="InterPro" id="IPR029787">
    <property type="entry name" value="Nucleotide_cyclase"/>
</dbReference>
<dbReference type="InterPro" id="IPR000160">
    <property type="entry name" value="GGDEF_dom"/>
</dbReference>
<dbReference type="InterPro" id="IPR050469">
    <property type="entry name" value="Diguanylate_Cyclase"/>
</dbReference>
<dbReference type="SUPFAM" id="SSF55073">
    <property type="entry name" value="Nucleotide cyclase"/>
    <property type="match status" value="1"/>
</dbReference>